<keyword evidence="3" id="KW-1185">Reference proteome</keyword>
<gene>
    <name evidence="2" type="ORF">LTR78_007915</name>
</gene>
<sequence>MAATRYILYHHPYSICSIMVRYTYAVTGRPLDPSSAMELDEQSLDIMKGAQLEENFLVKVNPKGQVPALTSSSLDTPITDSLDITYYIAERYPTLMPSKHKQTIIDLLGELHDINYFSLSFGDKPDRAKGQANVIRGRMEDSNISPEYRKALEYKLGITNDMKVDGVQPDIIKLNEKRASAFSEKCENMLLPGQTWLFGTQLPTALDAHLVVFLARMKDLKRTNLVPGKLSEYLERATNDREWLKVMKGQTSTMVGG</sequence>
<dbReference type="Gene3D" id="3.40.30.10">
    <property type="entry name" value="Glutaredoxin"/>
    <property type="match status" value="1"/>
</dbReference>
<reference evidence="2" key="1">
    <citation type="submission" date="2023-07" db="EMBL/GenBank/DDBJ databases">
        <title>Black Yeasts Isolated from many extreme environments.</title>
        <authorList>
            <person name="Coleine C."/>
            <person name="Stajich J.E."/>
            <person name="Selbmann L."/>
        </authorList>
    </citation>
    <scope>NUCLEOTIDE SEQUENCE</scope>
    <source>
        <strain evidence="2">CCFEE 5485</strain>
    </source>
</reference>
<protein>
    <recommendedName>
        <fullName evidence="1">GST N-terminal domain-containing protein</fullName>
    </recommendedName>
</protein>
<evidence type="ECO:0000259" key="1">
    <source>
        <dbReference type="PROSITE" id="PS50404"/>
    </source>
</evidence>
<dbReference type="AlphaFoldDB" id="A0AAE0TSA1"/>
<accession>A0AAE0TSA1</accession>
<feature type="domain" description="GST N-terminal" evidence="1">
    <location>
        <begin position="4"/>
        <end position="96"/>
    </location>
</feature>
<organism evidence="2 3">
    <name type="scientific">Recurvomyces mirabilis</name>
    <dbReference type="NCBI Taxonomy" id="574656"/>
    <lineage>
        <taxon>Eukaryota</taxon>
        <taxon>Fungi</taxon>
        <taxon>Dikarya</taxon>
        <taxon>Ascomycota</taxon>
        <taxon>Pezizomycotina</taxon>
        <taxon>Dothideomycetes</taxon>
        <taxon>Dothideomycetidae</taxon>
        <taxon>Mycosphaerellales</taxon>
        <taxon>Teratosphaeriaceae</taxon>
        <taxon>Recurvomyces</taxon>
    </lineage>
</organism>
<dbReference type="EMBL" id="JAUTXT010000035">
    <property type="protein sequence ID" value="KAK3672162.1"/>
    <property type="molecule type" value="Genomic_DNA"/>
</dbReference>
<comment type="caution">
    <text evidence="2">The sequence shown here is derived from an EMBL/GenBank/DDBJ whole genome shotgun (WGS) entry which is preliminary data.</text>
</comment>
<dbReference type="Pfam" id="PF13417">
    <property type="entry name" value="GST_N_3"/>
    <property type="match status" value="1"/>
</dbReference>
<dbReference type="SUPFAM" id="SSF52833">
    <property type="entry name" value="Thioredoxin-like"/>
    <property type="match status" value="1"/>
</dbReference>
<proteinExistence type="predicted"/>
<evidence type="ECO:0000313" key="2">
    <source>
        <dbReference type="EMBL" id="KAK3672162.1"/>
    </source>
</evidence>
<dbReference type="InterPro" id="IPR036249">
    <property type="entry name" value="Thioredoxin-like_sf"/>
</dbReference>
<evidence type="ECO:0000313" key="3">
    <source>
        <dbReference type="Proteomes" id="UP001274830"/>
    </source>
</evidence>
<dbReference type="PROSITE" id="PS50404">
    <property type="entry name" value="GST_NTER"/>
    <property type="match status" value="1"/>
</dbReference>
<dbReference type="Proteomes" id="UP001274830">
    <property type="component" value="Unassembled WGS sequence"/>
</dbReference>
<name>A0AAE0TSA1_9PEZI</name>
<dbReference type="InterPro" id="IPR004045">
    <property type="entry name" value="Glutathione_S-Trfase_N"/>
</dbReference>